<dbReference type="Proteomes" id="UP000249794">
    <property type="component" value="Unassembled WGS sequence"/>
</dbReference>
<keyword evidence="1" id="KW-0472">Membrane</keyword>
<evidence type="ECO:0000256" key="1">
    <source>
        <dbReference type="SAM" id="Phobius"/>
    </source>
</evidence>
<gene>
    <name evidence="2" type="ORF">DCF15_17130</name>
</gene>
<protein>
    <submittedName>
        <fullName evidence="2">Uncharacterized protein</fullName>
    </submittedName>
</protein>
<feature type="non-terminal residue" evidence="2">
    <location>
        <position position="70"/>
    </location>
</feature>
<evidence type="ECO:0000313" key="2">
    <source>
        <dbReference type="EMBL" id="PZO49273.1"/>
    </source>
</evidence>
<evidence type="ECO:0000313" key="3">
    <source>
        <dbReference type="Proteomes" id="UP000249794"/>
    </source>
</evidence>
<dbReference type="EMBL" id="QBMP01000217">
    <property type="protein sequence ID" value="PZO49273.1"/>
    <property type="molecule type" value="Genomic_DNA"/>
</dbReference>
<dbReference type="AlphaFoldDB" id="A0A2W4WVT3"/>
<accession>A0A2W4WVT3</accession>
<reference evidence="2 3" key="2">
    <citation type="submission" date="2018-06" db="EMBL/GenBank/DDBJ databases">
        <title>Metagenomic assembly of (sub)arctic Cyanobacteria and their associated microbiome from non-axenic cultures.</title>
        <authorList>
            <person name="Baurain D."/>
        </authorList>
    </citation>
    <scope>NUCLEOTIDE SEQUENCE [LARGE SCALE GENOMIC DNA]</scope>
    <source>
        <strain evidence="2">ULC027bin1</strain>
    </source>
</reference>
<keyword evidence="1" id="KW-0812">Transmembrane</keyword>
<keyword evidence="1" id="KW-1133">Transmembrane helix</keyword>
<reference evidence="3" key="1">
    <citation type="submission" date="2018-04" db="EMBL/GenBank/DDBJ databases">
        <authorList>
            <person name="Cornet L."/>
        </authorList>
    </citation>
    <scope>NUCLEOTIDE SEQUENCE [LARGE SCALE GENOMIC DNA]</scope>
</reference>
<proteinExistence type="predicted"/>
<sequence>MPDRDRPKADSSSSAPSAMEALTADNRALSENLVGTVLVVVSAAGFSTLGIFGKLAYGLGLNLPSILAFR</sequence>
<organism evidence="2 3">
    <name type="scientific">Phormidesmis priestleyi</name>
    <dbReference type="NCBI Taxonomy" id="268141"/>
    <lineage>
        <taxon>Bacteria</taxon>
        <taxon>Bacillati</taxon>
        <taxon>Cyanobacteriota</taxon>
        <taxon>Cyanophyceae</taxon>
        <taxon>Leptolyngbyales</taxon>
        <taxon>Leptolyngbyaceae</taxon>
        <taxon>Phormidesmis</taxon>
    </lineage>
</organism>
<comment type="caution">
    <text evidence="2">The sequence shown here is derived from an EMBL/GenBank/DDBJ whole genome shotgun (WGS) entry which is preliminary data.</text>
</comment>
<feature type="transmembrane region" description="Helical" evidence="1">
    <location>
        <begin position="33"/>
        <end position="57"/>
    </location>
</feature>
<name>A0A2W4WVT3_9CYAN</name>